<reference evidence="1 2" key="1">
    <citation type="submission" date="2020-02" db="EMBL/GenBank/DDBJ databases">
        <authorList>
            <person name="Zheng R.K."/>
            <person name="Sun C.M."/>
        </authorList>
    </citation>
    <scope>NUCLEOTIDE SEQUENCE [LARGE SCALE GENOMIC DNA]</scope>
    <source>
        <strain evidence="2">rifampicinis</strain>
    </source>
</reference>
<organism evidence="1 2">
    <name type="scientific">Phototrophicus methaneseepsis</name>
    <dbReference type="NCBI Taxonomy" id="2710758"/>
    <lineage>
        <taxon>Bacteria</taxon>
        <taxon>Bacillati</taxon>
        <taxon>Chloroflexota</taxon>
        <taxon>Candidatus Thermofontia</taxon>
        <taxon>Phototrophicales</taxon>
        <taxon>Phototrophicaceae</taxon>
        <taxon>Phototrophicus</taxon>
    </lineage>
</organism>
<dbReference type="Proteomes" id="UP000594468">
    <property type="component" value="Chromosome"/>
</dbReference>
<dbReference type="EMBL" id="CP062983">
    <property type="protein sequence ID" value="QPC82110.1"/>
    <property type="molecule type" value="Genomic_DNA"/>
</dbReference>
<gene>
    <name evidence="1" type="ORF">G4Y79_20870</name>
</gene>
<sequence length="202" mass="22884">MARDGMAALIADVRGKCNAGTADYTIGSETYFSDDQIQKLLDDTREVIIEEALRPELEWKSATERTYGLYWQWSDTERAETDGAFVVSDPQQHAIDAALYSVDYDRQRIQFDDDSSGPYYLSYVIYDVNLVAANLWAQIASFEALAFDVESDNHSLKRSQKGTKALSMEAYYRSKARGKVTGRTRGGTKRIVRSDLRGRYVD</sequence>
<dbReference type="RefSeq" id="WP_195170179.1">
    <property type="nucleotide sequence ID" value="NZ_CP062983.1"/>
</dbReference>
<dbReference type="AlphaFoldDB" id="A0A7S8ID22"/>
<keyword evidence="2" id="KW-1185">Reference proteome</keyword>
<proteinExistence type="predicted"/>
<evidence type="ECO:0000313" key="1">
    <source>
        <dbReference type="EMBL" id="QPC82110.1"/>
    </source>
</evidence>
<name>A0A7S8ID22_9CHLR</name>
<accession>A0A7S8ID22</accession>
<protein>
    <submittedName>
        <fullName evidence="1">Uncharacterized protein</fullName>
    </submittedName>
</protein>
<evidence type="ECO:0000313" key="2">
    <source>
        <dbReference type="Proteomes" id="UP000594468"/>
    </source>
</evidence>
<dbReference type="KEGG" id="pmet:G4Y79_20870"/>